<dbReference type="STRING" id="266128.ABB25_06010"/>
<dbReference type="AlphaFoldDB" id="A0A0R0BP25"/>
<organism evidence="1 2">
    <name type="scientific">Stenotrophomonas koreensis</name>
    <dbReference type="NCBI Taxonomy" id="266128"/>
    <lineage>
        <taxon>Bacteria</taxon>
        <taxon>Pseudomonadati</taxon>
        <taxon>Pseudomonadota</taxon>
        <taxon>Gammaproteobacteria</taxon>
        <taxon>Lysobacterales</taxon>
        <taxon>Lysobacteraceae</taxon>
        <taxon>Stenotrophomonas</taxon>
    </lineage>
</organism>
<reference evidence="1 2" key="1">
    <citation type="submission" date="2015-05" db="EMBL/GenBank/DDBJ databases">
        <title>Genome sequencing and analysis of members of genus Stenotrophomonas.</title>
        <authorList>
            <person name="Patil P.P."/>
            <person name="Midha S."/>
            <person name="Patil P.B."/>
        </authorList>
    </citation>
    <scope>NUCLEOTIDE SEQUENCE [LARGE SCALE GENOMIC DNA]</scope>
    <source>
        <strain evidence="1 2">DSM 17805</strain>
    </source>
</reference>
<gene>
    <name evidence="1" type="ORF">ABB25_06010</name>
</gene>
<sequence length="98" mass="11181">MDRRISCRGDNYLRTLLIQGARSCLQQAKLANPQTASAEQIWITSLASRLPFGKVLVAIANKHARQLWAMLRRGEDYDSEAWLQHPMVQRSRKKAFAA</sequence>
<evidence type="ECO:0000313" key="2">
    <source>
        <dbReference type="Proteomes" id="UP000051254"/>
    </source>
</evidence>
<evidence type="ECO:0000313" key="1">
    <source>
        <dbReference type="EMBL" id="KRG58710.1"/>
    </source>
</evidence>
<proteinExistence type="predicted"/>
<protein>
    <recommendedName>
        <fullName evidence="3">Transposase</fullName>
    </recommendedName>
</protein>
<evidence type="ECO:0008006" key="3">
    <source>
        <dbReference type="Google" id="ProtNLM"/>
    </source>
</evidence>
<accession>A0A0R0BP25</accession>
<dbReference type="EMBL" id="LDJH01000009">
    <property type="protein sequence ID" value="KRG58710.1"/>
    <property type="molecule type" value="Genomic_DNA"/>
</dbReference>
<dbReference type="PATRIC" id="fig|266128.3.peg.2870"/>
<comment type="caution">
    <text evidence="1">The sequence shown here is derived from an EMBL/GenBank/DDBJ whole genome shotgun (WGS) entry which is preliminary data.</text>
</comment>
<name>A0A0R0BP25_9GAMM</name>
<keyword evidence="2" id="KW-1185">Reference proteome</keyword>
<dbReference type="Proteomes" id="UP000051254">
    <property type="component" value="Unassembled WGS sequence"/>
</dbReference>